<dbReference type="PANTHER" id="PTHR37951">
    <property type="entry name" value="CYTOPLASMIC PROTEIN-RELATED"/>
    <property type="match status" value="1"/>
</dbReference>
<evidence type="ECO:0000259" key="2">
    <source>
        <dbReference type="Pfam" id="PF06812"/>
    </source>
</evidence>
<reference evidence="3" key="1">
    <citation type="submission" date="2022-05" db="EMBL/GenBank/DDBJ databases">
        <title>An RpoN-dependent PEP-CTERM gene is involved in floc formation of an Aquincola tertiaricarbonis strain.</title>
        <authorList>
            <person name="Qiu D."/>
            <person name="Xia M."/>
        </authorList>
    </citation>
    <scope>NUCLEOTIDE SEQUENCE</scope>
    <source>
        <strain evidence="3">RN12</strain>
    </source>
</reference>
<evidence type="ECO:0000313" key="3">
    <source>
        <dbReference type="EMBL" id="URI08885.1"/>
    </source>
</evidence>
<protein>
    <submittedName>
        <fullName evidence="3">Type VI secretion system protein TssA</fullName>
    </submittedName>
</protein>
<name>A0ABY4SC47_AQUTE</name>
<organism evidence="3 4">
    <name type="scientific">Aquincola tertiaricarbonis</name>
    <dbReference type="NCBI Taxonomy" id="391953"/>
    <lineage>
        <taxon>Bacteria</taxon>
        <taxon>Pseudomonadati</taxon>
        <taxon>Pseudomonadota</taxon>
        <taxon>Betaproteobacteria</taxon>
        <taxon>Burkholderiales</taxon>
        <taxon>Sphaerotilaceae</taxon>
        <taxon>Aquincola</taxon>
    </lineage>
</organism>
<evidence type="ECO:0000313" key="4">
    <source>
        <dbReference type="Proteomes" id="UP001056201"/>
    </source>
</evidence>
<feature type="compositionally biased region" description="Acidic residues" evidence="1">
    <location>
        <begin position="249"/>
        <end position="268"/>
    </location>
</feature>
<dbReference type="PANTHER" id="PTHR37951:SF1">
    <property type="entry name" value="TYPE VI SECRETION SYSTEM COMPONENT TSSA1"/>
    <property type="match status" value="1"/>
</dbReference>
<dbReference type="Proteomes" id="UP001056201">
    <property type="component" value="Chromosome 2"/>
</dbReference>
<proteinExistence type="predicted"/>
<dbReference type="InterPro" id="IPR017740">
    <property type="entry name" value="TssA-like"/>
</dbReference>
<dbReference type="Pfam" id="PF06812">
    <property type="entry name" value="ImpA_N"/>
    <property type="match status" value="1"/>
</dbReference>
<feature type="region of interest" description="Disordered" evidence="1">
    <location>
        <begin position="245"/>
        <end position="288"/>
    </location>
</feature>
<dbReference type="RefSeq" id="WP_250197104.1">
    <property type="nucleotide sequence ID" value="NZ_CP097636.1"/>
</dbReference>
<dbReference type="InterPro" id="IPR010657">
    <property type="entry name" value="ImpA_N"/>
</dbReference>
<evidence type="ECO:0000256" key="1">
    <source>
        <dbReference type="SAM" id="MobiDB-lite"/>
    </source>
</evidence>
<feature type="domain" description="ImpA N-terminal" evidence="2">
    <location>
        <begin position="20"/>
        <end position="133"/>
    </location>
</feature>
<gene>
    <name evidence="3" type="primary">tssA</name>
    <name evidence="3" type="ORF">MW290_25285</name>
</gene>
<accession>A0ABY4SC47</accession>
<dbReference type="EMBL" id="CP097636">
    <property type="protein sequence ID" value="URI08885.1"/>
    <property type="molecule type" value="Genomic_DNA"/>
</dbReference>
<dbReference type="NCBIfam" id="TIGR03363">
    <property type="entry name" value="VI_chp_8"/>
    <property type="match status" value="1"/>
</dbReference>
<sequence>MSNAFSGTSTIDAWLAPLPDEDAPCGPDLEYDNDFLALTQAAAGKPETQFEAAVPPDWRDVRSQCEALMERTRDLRIAVTWMRACIHLDGFVAVPEGLRLLHGLLDTYWDTLHPLPDPDDGDPYARMNALAVLRESDGGVGDVRRALLVRQRGVGEVRVRAVEVALGLATAKEGEPSFTREQLTQILGAAVAQDPALSTQPADAMAQLKALISLANDKAGIESAPDLKPLQSLLNMLVGVMPAASAAEADAEDEATEGADDGAGETDDAGSAAPRGRRAAQRGLSGTVESREDAIKAIDMVCEYLERTEPTSPAPMLLRRARRLINHNFLQLMKELAPDALAEVARVMGVDPDTVQLDDESA</sequence>
<keyword evidence="4" id="KW-1185">Reference proteome</keyword>